<feature type="compositionally biased region" description="Basic and acidic residues" evidence="1">
    <location>
        <begin position="75"/>
        <end position="88"/>
    </location>
</feature>
<evidence type="ECO:0000256" key="1">
    <source>
        <dbReference type="SAM" id="MobiDB-lite"/>
    </source>
</evidence>
<organism evidence="2 3">
    <name type="scientific">Pleuronectes platessa</name>
    <name type="common">European plaice</name>
    <dbReference type="NCBI Taxonomy" id="8262"/>
    <lineage>
        <taxon>Eukaryota</taxon>
        <taxon>Metazoa</taxon>
        <taxon>Chordata</taxon>
        <taxon>Craniata</taxon>
        <taxon>Vertebrata</taxon>
        <taxon>Euteleostomi</taxon>
        <taxon>Actinopterygii</taxon>
        <taxon>Neopterygii</taxon>
        <taxon>Teleostei</taxon>
        <taxon>Neoteleostei</taxon>
        <taxon>Acanthomorphata</taxon>
        <taxon>Carangaria</taxon>
        <taxon>Pleuronectiformes</taxon>
        <taxon>Pleuronectoidei</taxon>
        <taxon>Pleuronectidae</taxon>
        <taxon>Pleuronectes</taxon>
    </lineage>
</organism>
<feature type="region of interest" description="Disordered" evidence="1">
    <location>
        <begin position="75"/>
        <end position="99"/>
    </location>
</feature>
<gene>
    <name evidence="2" type="ORF">PLEPLA_LOCUS39631</name>
</gene>
<dbReference type="EMBL" id="CADEAL010004107">
    <property type="protein sequence ID" value="CAB1451894.1"/>
    <property type="molecule type" value="Genomic_DNA"/>
</dbReference>
<dbReference type="Proteomes" id="UP001153269">
    <property type="component" value="Unassembled WGS sequence"/>
</dbReference>
<protein>
    <submittedName>
        <fullName evidence="2">Uncharacterized protein</fullName>
    </submittedName>
</protein>
<sequence length="99" mass="11401">MLSVTAIHIRYPTRGTSTAHKKHNDNYWEGKVMIKDWVVQQPGAQWVSAPWVIASAKVEGLLLCACLTHVEERTEPRSHQWARRETRRANIKPLPDMSQ</sequence>
<comment type="caution">
    <text evidence="2">The sequence shown here is derived from an EMBL/GenBank/DDBJ whole genome shotgun (WGS) entry which is preliminary data.</text>
</comment>
<name>A0A9N7VKL5_PLEPL</name>
<reference evidence="2" key="1">
    <citation type="submission" date="2020-03" db="EMBL/GenBank/DDBJ databases">
        <authorList>
            <person name="Weist P."/>
        </authorList>
    </citation>
    <scope>NUCLEOTIDE SEQUENCE</scope>
</reference>
<proteinExistence type="predicted"/>
<evidence type="ECO:0000313" key="2">
    <source>
        <dbReference type="EMBL" id="CAB1451894.1"/>
    </source>
</evidence>
<dbReference type="AlphaFoldDB" id="A0A9N7VKL5"/>
<keyword evidence="3" id="KW-1185">Reference proteome</keyword>
<accession>A0A9N7VKL5</accession>
<evidence type="ECO:0000313" key="3">
    <source>
        <dbReference type="Proteomes" id="UP001153269"/>
    </source>
</evidence>